<feature type="transmembrane region" description="Helical" evidence="1">
    <location>
        <begin position="16"/>
        <end position="35"/>
    </location>
</feature>
<organism evidence="3 4">
    <name type="scientific">Shewanella baltica (strain OS155 / ATCC BAA-1091)</name>
    <dbReference type="NCBI Taxonomy" id="325240"/>
    <lineage>
        <taxon>Bacteria</taxon>
        <taxon>Pseudomonadati</taxon>
        <taxon>Pseudomonadota</taxon>
        <taxon>Gammaproteobacteria</taxon>
        <taxon>Alteromonadales</taxon>
        <taxon>Shewanellaceae</taxon>
        <taxon>Shewanella</taxon>
    </lineage>
</organism>
<feature type="transmembrane region" description="Helical" evidence="1">
    <location>
        <begin position="44"/>
        <end position="62"/>
    </location>
</feature>
<evidence type="ECO:0000256" key="1">
    <source>
        <dbReference type="SAM" id="Phobius"/>
    </source>
</evidence>
<evidence type="ECO:0000313" key="4">
    <source>
        <dbReference type="Proteomes" id="UP000001557"/>
    </source>
</evidence>
<sequence length="179" mass="19665">MSPQYFELAPFTQTSIFSFIVLLLGLAGILLMLWLKNMPKIAKSASLGILLVMMGGFSWVFYQSNSAELVLTDTELTVDVPFYKVQLSRADLLPAEARIVDLQQEADLTPSFKTNGIGMPGFQLGWFNLQGKGRAFLAITDKSQLVLVLVPTVKGYSLLLTVPQGSEFLAQLQKSSSLL</sequence>
<name>A3CZK0_SHEB5</name>
<keyword evidence="4" id="KW-1185">Reference proteome</keyword>
<dbReference type="HOGENOM" id="CLU_123935_0_0_6"/>
<evidence type="ECO:0000313" key="3">
    <source>
        <dbReference type="EMBL" id="ABN59913.1"/>
    </source>
</evidence>
<keyword evidence="1" id="KW-0472">Membrane</keyword>
<dbReference type="EMBL" id="CP000563">
    <property type="protein sequence ID" value="ABN59913.1"/>
    <property type="molecule type" value="Genomic_DNA"/>
</dbReference>
<proteinExistence type="predicted"/>
<dbReference type="KEGG" id="sbl:Sbal_0381"/>
<protein>
    <recommendedName>
        <fullName evidence="2">Bacterial Pleckstrin homology domain-containing protein</fullName>
    </recommendedName>
</protein>
<dbReference type="InterPro" id="IPR027783">
    <property type="entry name" value="Bacterial_PH-related"/>
</dbReference>
<keyword evidence="1" id="KW-1133">Transmembrane helix</keyword>
<dbReference type="RefSeq" id="WP_011845604.1">
    <property type="nucleotide sequence ID" value="NC_009052.1"/>
</dbReference>
<keyword evidence="1" id="KW-0812">Transmembrane</keyword>
<dbReference type="Proteomes" id="UP000001557">
    <property type="component" value="Chromosome"/>
</dbReference>
<dbReference type="Pfam" id="PF10882">
    <property type="entry name" value="bPH_5"/>
    <property type="match status" value="1"/>
</dbReference>
<gene>
    <name evidence="3" type="ordered locus">Sbal_0381</name>
</gene>
<accession>A3CZK0</accession>
<reference evidence="3 4" key="1">
    <citation type="submission" date="2007-02" db="EMBL/GenBank/DDBJ databases">
        <title>Complete sequence of chromosome of Shewanella baltica OS155.</title>
        <authorList>
            <consortium name="US DOE Joint Genome Institute"/>
            <person name="Copeland A."/>
            <person name="Lucas S."/>
            <person name="Lapidus A."/>
            <person name="Barry K."/>
            <person name="Detter J.C."/>
            <person name="Glavina del Rio T."/>
            <person name="Hammon N."/>
            <person name="Israni S."/>
            <person name="Dalin E."/>
            <person name="Tice H."/>
            <person name="Pitluck S."/>
            <person name="Sims D.R."/>
            <person name="Brettin T."/>
            <person name="Bruce D."/>
            <person name="Han C."/>
            <person name="Tapia R."/>
            <person name="Brainard J."/>
            <person name="Schmutz J."/>
            <person name="Larimer F."/>
            <person name="Land M."/>
            <person name="Hauser L."/>
            <person name="Kyrpides N."/>
            <person name="Mikhailova N."/>
            <person name="Brettar I."/>
            <person name="Klappenbach J."/>
            <person name="Konstantinidis K."/>
            <person name="Rodrigues J."/>
            <person name="Tiedje J."/>
            <person name="Richardson P."/>
        </authorList>
    </citation>
    <scope>NUCLEOTIDE SEQUENCE [LARGE SCALE GENOMIC DNA]</scope>
    <source>
        <strain evidence="4">OS155 / ATCC BAA-1091</strain>
    </source>
</reference>
<feature type="domain" description="Bacterial Pleckstrin homology" evidence="2">
    <location>
        <begin position="69"/>
        <end position="151"/>
    </location>
</feature>
<dbReference type="AlphaFoldDB" id="A3CZK0"/>
<dbReference type="OrthoDB" id="5767765at2"/>
<evidence type="ECO:0000259" key="2">
    <source>
        <dbReference type="Pfam" id="PF10882"/>
    </source>
</evidence>